<keyword evidence="4" id="KW-1185">Reference proteome</keyword>
<reference evidence="4" key="2">
    <citation type="submission" date="2012-08" db="EMBL/GenBank/DDBJ databases">
        <title>Genome sequence of Kazachstania naganishii.</title>
        <authorList>
            <person name="Gordon J.L."/>
            <person name="Armisen D."/>
            <person name="Proux-Wera E."/>
            <person name="OhEigeartaigh S.S."/>
            <person name="Byrne K.P."/>
            <person name="Wolfe K.H."/>
        </authorList>
    </citation>
    <scope>NUCLEOTIDE SEQUENCE [LARGE SCALE GENOMIC DNA]</scope>
    <source>
        <strain evidence="4">ATCC MYA-139 / BCRC 22969 / CBS 8797 / CCRC 22969 / KCTC 17520 / NBRC 10181 / NCYC 3082</strain>
    </source>
</reference>
<feature type="coiled-coil region" evidence="1">
    <location>
        <begin position="44"/>
        <end position="113"/>
    </location>
</feature>
<dbReference type="EMBL" id="HE978314">
    <property type="protein sequence ID" value="CCK68367.1"/>
    <property type="molecule type" value="Genomic_DNA"/>
</dbReference>
<feature type="compositionally biased region" description="Basic and acidic residues" evidence="2">
    <location>
        <begin position="236"/>
        <end position="246"/>
    </location>
</feature>
<feature type="region of interest" description="Disordered" evidence="2">
    <location>
        <begin position="118"/>
        <end position="157"/>
    </location>
</feature>
<feature type="region of interest" description="Disordered" evidence="2">
    <location>
        <begin position="236"/>
        <end position="284"/>
    </location>
</feature>
<dbReference type="GeneID" id="34524002"/>
<dbReference type="HOGENOM" id="CLU_980262_0_0_1"/>
<dbReference type="Proteomes" id="UP000006310">
    <property type="component" value="Chromosome 1"/>
</dbReference>
<gene>
    <name evidence="3" type="primary">KNAG0A07140</name>
    <name evidence="3" type="ordered locus">KNAG_0A07140</name>
</gene>
<evidence type="ECO:0008006" key="5">
    <source>
        <dbReference type="Google" id="ProtNLM"/>
    </source>
</evidence>
<feature type="compositionally biased region" description="Basic and acidic residues" evidence="2">
    <location>
        <begin position="118"/>
        <end position="136"/>
    </location>
</feature>
<reference evidence="3 4" key="1">
    <citation type="journal article" date="2011" name="Proc. Natl. Acad. Sci. U.S.A.">
        <title>Evolutionary erosion of yeast sex chromosomes by mating-type switching accidents.</title>
        <authorList>
            <person name="Gordon J.L."/>
            <person name="Armisen D."/>
            <person name="Proux-Wera E."/>
            <person name="Oheigeartaigh S.S."/>
            <person name="Byrne K.P."/>
            <person name="Wolfe K.H."/>
        </authorList>
    </citation>
    <scope>NUCLEOTIDE SEQUENCE [LARGE SCALE GENOMIC DNA]</scope>
    <source>
        <strain evidence="4">ATCC MYA-139 / BCRC 22969 / CBS 8797 / CCRC 22969 / KCTC 17520 / NBRC 10181 / NCYC 3082</strain>
    </source>
</reference>
<dbReference type="AlphaFoldDB" id="J7RU68"/>
<dbReference type="RefSeq" id="XP_022462613.1">
    <property type="nucleotide sequence ID" value="XM_022611178.1"/>
</dbReference>
<evidence type="ECO:0000256" key="1">
    <source>
        <dbReference type="SAM" id="Coils"/>
    </source>
</evidence>
<dbReference type="KEGG" id="kng:KNAG_0A07140"/>
<organism evidence="3 4">
    <name type="scientific">Huiozyma naganishii (strain ATCC MYA-139 / BCRC 22969 / CBS 8797 / KCTC 17520 / NBRC 10181 / NCYC 3082 / Yp74L-3)</name>
    <name type="common">Yeast</name>
    <name type="synonym">Kazachstania naganishii</name>
    <dbReference type="NCBI Taxonomy" id="1071383"/>
    <lineage>
        <taxon>Eukaryota</taxon>
        <taxon>Fungi</taxon>
        <taxon>Dikarya</taxon>
        <taxon>Ascomycota</taxon>
        <taxon>Saccharomycotina</taxon>
        <taxon>Saccharomycetes</taxon>
        <taxon>Saccharomycetales</taxon>
        <taxon>Saccharomycetaceae</taxon>
        <taxon>Huiozyma</taxon>
    </lineage>
</organism>
<accession>J7RU68</accession>
<dbReference type="Gene3D" id="1.20.5.1180">
    <property type="entry name" value="Geminin coiled-coil domain"/>
    <property type="match status" value="1"/>
</dbReference>
<proteinExistence type="predicted"/>
<dbReference type="STRING" id="1071383.J7RU68"/>
<dbReference type="eggNOG" id="ENOG502RYX7">
    <property type="taxonomic scope" value="Eukaryota"/>
</dbReference>
<dbReference type="OMA" id="HNHATHR"/>
<dbReference type="OrthoDB" id="4061426at2759"/>
<evidence type="ECO:0000256" key="2">
    <source>
        <dbReference type="SAM" id="MobiDB-lite"/>
    </source>
</evidence>
<evidence type="ECO:0000313" key="3">
    <source>
        <dbReference type="EMBL" id="CCK68367.1"/>
    </source>
</evidence>
<name>J7RU68_HUIN7</name>
<protein>
    <recommendedName>
        <fullName evidence="5">Spindle pole body component SPC42</fullName>
    </recommendedName>
</protein>
<keyword evidence="1" id="KW-0175">Coiled coil</keyword>
<feature type="compositionally biased region" description="Polar residues" evidence="2">
    <location>
        <begin position="248"/>
        <end position="263"/>
    </location>
</feature>
<evidence type="ECO:0000313" key="4">
    <source>
        <dbReference type="Proteomes" id="UP000006310"/>
    </source>
</evidence>
<sequence>MNASPTPKRYSSFNAMDGDKYYFGERPLRNKYRDDRDRLIPREYRESAKTFEELLAEVKALNRNLNERQQDIMRLTALTDTLRGKLKKYVDVSQRYKAERDDLLEEVAALRVRDRELDRREPDHREPDHREPDRIHINKRTAGGGGNGAERDQGQDPDVLTAKMDKIYDVLSRLQPGEHHAPATTDRAPSEQDIIVRETEELKQLEDAVMEYRQKVKVKRENDRRKTSLQQELLKLQKDLGGEDRAPQGTSDSNRRATSTSTKIPLHVAGDDSISKRSILRSAS</sequence>